<gene>
    <name evidence="3" type="ORF">PH603_14200</name>
</gene>
<dbReference type="AlphaFoldDB" id="A0AAE9XUC2"/>
<comment type="similarity">
    <text evidence="1 2">Belongs to the enoyl-CoA hydratase/isomerase family.</text>
</comment>
<dbReference type="PROSITE" id="PS00166">
    <property type="entry name" value="ENOYL_COA_HYDRATASE"/>
    <property type="match status" value="1"/>
</dbReference>
<dbReference type="GO" id="GO:0008300">
    <property type="term" value="P:isoprenoid catabolic process"/>
    <property type="evidence" value="ECO:0007669"/>
    <property type="project" value="TreeGrafter"/>
</dbReference>
<dbReference type="KEGG" id="gso:PH603_14200"/>
<dbReference type="InterPro" id="IPR018376">
    <property type="entry name" value="Enoyl-CoA_hyd/isom_CS"/>
</dbReference>
<dbReference type="InterPro" id="IPR051683">
    <property type="entry name" value="Enoyl-CoA_Hydratase/Isomerase"/>
</dbReference>
<accession>A0AAE9XUC2</accession>
<evidence type="ECO:0000313" key="3">
    <source>
        <dbReference type="EMBL" id="WCL53688.1"/>
    </source>
</evidence>
<name>A0AAE9XUC2_9PROT</name>
<evidence type="ECO:0000313" key="4">
    <source>
        <dbReference type="Proteomes" id="UP001217500"/>
    </source>
</evidence>
<dbReference type="PANTHER" id="PTHR42964:SF1">
    <property type="entry name" value="POLYKETIDE BIOSYNTHESIS ENOYL-COA HYDRATASE PKSH-RELATED"/>
    <property type="match status" value="1"/>
</dbReference>
<dbReference type="CDD" id="cd06558">
    <property type="entry name" value="crotonase-like"/>
    <property type="match status" value="1"/>
</dbReference>
<proteinExistence type="inferred from homology"/>
<dbReference type="Gene3D" id="3.90.226.10">
    <property type="entry name" value="2-enoyl-CoA Hydratase, Chain A, domain 1"/>
    <property type="match status" value="1"/>
</dbReference>
<reference evidence="3" key="1">
    <citation type="submission" date="2023-01" db="EMBL/GenBank/DDBJ databases">
        <title>The genome sequence of Kordiimonadaceae bacterium 6D33.</title>
        <authorList>
            <person name="Liu Y."/>
        </authorList>
    </citation>
    <scope>NUCLEOTIDE SEQUENCE</scope>
    <source>
        <strain evidence="3">6D33</strain>
    </source>
</reference>
<sequence length="267" mass="28453">MMNLNDPASPIHIRADGPIGWLMINRPDKRNAMTQAMWEAVPKAAAALDADPDVRAIVVASTCEMAFASGADLAELKDIAEHPERREANRQAIRNAQRSLARTSKPTIAMVRGAAMGGGCGLAIHCDFRFAGMGARFGIPPAKLGLVYPLNDTRELVNLVGFSAARRMLMTAEVIDARTALAIGLVDSVQDDEELEGAVLAFAGRIAANAASSVRGIKKTLRLIADGQVDDDAVTATMFLDAHDSADAAEGIGAFLEKRQPDFKWNG</sequence>
<dbReference type="EMBL" id="CP116805">
    <property type="protein sequence ID" value="WCL53688.1"/>
    <property type="molecule type" value="Genomic_DNA"/>
</dbReference>
<dbReference type="SUPFAM" id="SSF52096">
    <property type="entry name" value="ClpP/crotonase"/>
    <property type="match status" value="1"/>
</dbReference>
<dbReference type="RefSeq" id="WP_289503214.1">
    <property type="nucleotide sequence ID" value="NZ_CP116805.1"/>
</dbReference>
<dbReference type="InterPro" id="IPR029045">
    <property type="entry name" value="ClpP/crotonase-like_dom_sf"/>
</dbReference>
<dbReference type="Proteomes" id="UP001217500">
    <property type="component" value="Chromosome"/>
</dbReference>
<evidence type="ECO:0000256" key="1">
    <source>
        <dbReference type="ARBA" id="ARBA00005254"/>
    </source>
</evidence>
<dbReference type="InterPro" id="IPR001753">
    <property type="entry name" value="Enoyl-CoA_hydra/iso"/>
</dbReference>
<evidence type="ECO:0000256" key="2">
    <source>
        <dbReference type="RuleBase" id="RU003707"/>
    </source>
</evidence>
<dbReference type="Gene3D" id="1.10.12.10">
    <property type="entry name" value="Lyase 2-enoyl-coa Hydratase, Chain A, domain 2"/>
    <property type="match status" value="1"/>
</dbReference>
<dbReference type="InterPro" id="IPR014748">
    <property type="entry name" value="Enoyl-CoA_hydra_C"/>
</dbReference>
<protein>
    <submittedName>
        <fullName evidence="3">Enoyl-CoA hydratase-related protein</fullName>
    </submittedName>
</protein>
<dbReference type="GO" id="GO:0003824">
    <property type="term" value="F:catalytic activity"/>
    <property type="evidence" value="ECO:0007669"/>
    <property type="project" value="InterPro"/>
</dbReference>
<keyword evidence="4" id="KW-1185">Reference proteome</keyword>
<dbReference type="PANTHER" id="PTHR42964">
    <property type="entry name" value="ENOYL-COA HYDRATASE"/>
    <property type="match status" value="1"/>
</dbReference>
<dbReference type="Pfam" id="PF00378">
    <property type="entry name" value="ECH_1"/>
    <property type="match status" value="1"/>
</dbReference>
<organism evidence="3 4">
    <name type="scientific">Gimibacter soli</name>
    <dbReference type="NCBI Taxonomy" id="3024400"/>
    <lineage>
        <taxon>Bacteria</taxon>
        <taxon>Pseudomonadati</taxon>
        <taxon>Pseudomonadota</taxon>
        <taxon>Alphaproteobacteria</taxon>
        <taxon>Kordiimonadales</taxon>
        <taxon>Temperatibacteraceae</taxon>
        <taxon>Gimibacter</taxon>
    </lineage>
</organism>